<dbReference type="EMBL" id="BT140193">
    <property type="protein sequence ID" value="AFK39988.1"/>
    <property type="molecule type" value="mRNA"/>
</dbReference>
<protein>
    <submittedName>
        <fullName evidence="1">Uncharacterized protein</fullName>
    </submittedName>
</protein>
<reference evidence="1" key="1">
    <citation type="submission" date="2012-05" db="EMBL/GenBank/DDBJ databases">
        <authorList>
            <person name="Krishnakumar V."/>
            <person name="Cheung F."/>
            <person name="Xiao Y."/>
            <person name="Chan A."/>
            <person name="Moskal W.A."/>
            <person name="Town C.D."/>
        </authorList>
    </citation>
    <scope>NUCLEOTIDE SEQUENCE</scope>
</reference>
<proteinExistence type="evidence at transcript level"/>
<name>I3SI96_MEDTR</name>
<evidence type="ECO:0000313" key="1">
    <source>
        <dbReference type="EMBL" id="AFK39988.1"/>
    </source>
</evidence>
<accession>I3SI96</accession>
<sequence>MLRLLCPPLRLQLHNLAKAVALINFPIMASLKAVFNHKNVDHDALIDAQTHNTRSHAYSFATSVVPSVCVCLLAIMATSRFALATTTGRPKGEDPNALKSFNIIYQVSLIHHYRSLAQVIDAQYVSIVNSESSF</sequence>
<dbReference type="AlphaFoldDB" id="I3SI96"/>
<organism evidence="1">
    <name type="scientific">Medicago truncatula</name>
    <name type="common">Barrel medic</name>
    <name type="synonym">Medicago tribuloides</name>
    <dbReference type="NCBI Taxonomy" id="3880"/>
    <lineage>
        <taxon>Eukaryota</taxon>
        <taxon>Viridiplantae</taxon>
        <taxon>Streptophyta</taxon>
        <taxon>Embryophyta</taxon>
        <taxon>Tracheophyta</taxon>
        <taxon>Spermatophyta</taxon>
        <taxon>Magnoliopsida</taxon>
        <taxon>eudicotyledons</taxon>
        <taxon>Gunneridae</taxon>
        <taxon>Pentapetalae</taxon>
        <taxon>rosids</taxon>
        <taxon>fabids</taxon>
        <taxon>Fabales</taxon>
        <taxon>Fabaceae</taxon>
        <taxon>Papilionoideae</taxon>
        <taxon>50 kb inversion clade</taxon>
        <taxon>NPAAA clade</taxon>
        <taxon>Hologalegina</taxon>
        <taxon>IRL clade</taxon>
        <taxon>Trifolieae</taxon>
        <taxon>Medicago</taxon>
    </lineage>
</organism>